<dbReference type="Gene3D" id="3.90.550.10">
    <property type="entry name" value="Spore Coat Polysaccharide Biosynthesis Protein SpsA, Chain A"/>
    <property type="match status" value="1"/>
</dbReference>
<comment type="caution">
    <text evidence="3">The sequence shown here is derived from an EMBL/GenBank/DDBJ whole genome shotgun (WGS) entry which is preliminary data.</text>
</comment>
<dbReference type="CDD" id="cd04179">
    <property type="entry name" value="DPM_DPG-synthase_like"/>
    <property type="match status" value="1"/>
</dbReference>
<feature type="transmembrane region" description="Helical" evidence="1">
    <location>
        <begin position="228"/>
        <end position="251"/>
    </location>
</feature>
<accession>A0A1G1YFN5</accession>
<evidence type="ECO:0000313" key="4">
    <source>
        <dbReference type="Proteomes" id="UP000178501"/>
    </source>
</evidence>
<dbReference type="PANTHER" id="PTHR48090:SF6">
    <property type="entry name" value="SLR5056 PROTEIN"/>
    <property type="match status" value="1"/>
</dbReference>
<name>A0A1G1YFN5_9BACT</name>
<keyword evidence="1" id="KW-0812">Transmembrane</keyword>
<dbReference type="AlphaFoldDB" id="A0A1G1YFN5"/>
<dbReference type="InterPro" id="IPR029044">
    <property type="entry name" value="Nucleotide-diphossugar_trans"/>
</dbReference>
<dbReference type="Pfam" id="PF00535">
    <property type="entry name" value="Glycos_transf_2"/>
    <property type="match status" value="1"/>
</dbReference>
<organism evidence="3 4">
    <name type="scientific">Candidatus Buchananbacteria bacterium RIFCSPHIGHO2_02_FULL_45_11b</name>
    <dbReference type="NCBI Taxonomy" id="1797541"/>
    <lineage>
        <taxon>Bacteria</taxon>
        <taxon>Candidatus Buchananiibacteriota</taxon>
    </lineage>
</organism>
<dbReference type="SUPFAM" id="SSF53448">
    <property type="entry name" value="Nucleotide-diphospho-sugar transferases"/>
    <property type="match status" value="1"/>
</dbReference>
<proteinExistence type="predicted"/>
<dbReference type="Proteomes" id="UP000178501">
    <property type="component" value="Unassembled WGS sequence"/>
</dbReference>
<feature type="domain" description="Glycosyltransferase 2-like" evidence="2">
    <location>
        <begin position="4"/>
        <end position="125"/>
    </location>
</feature>
<evidence type="ECO:0000259" key="2">
    <source>
        <dbReference type="Pfam" id="PF00535"/>
    </source>
</evidence>
<dbReference type="InterPro" id="IPR050256">
    <property type="entry name" value="Glycosyltransferase_2"/>
</dbReference>
<feature type="transmembrane region" description="Helical" evidence="1">
    <location>
        <begin position="257"/>
        <end position="275"/>
    </location>
</feature>
<keyword evidence="1" id="KW-0472">Membrane</keyword>
<protein>
    <recommendedName>
        <fullName evidence="2">Glycosyltransferase 2-like domain-containing protein</fullName>
    </recommendedName>
</protein>
<dbReference type="EMBL" id="MHIK01000064">
    <property type="protein sequence ID" value="OGY50297.1"/>
    <property type="molecule type" value="Genomic_DNA"/>
</dbReference>
<gene>
    <name evidence="3" type="ORF">A3J65_04500</name>
</gene>
<evidence type="ECO:0000313" key="3">
    <source>
        <dbReference type="EMBL" id="OGY50297.1"/>
    </source>
</evidence>
<sequence>MKFSVIVPALNEQDTITKTISDLKNYLHQNFFDSSEIIVVNDGSIDKTKEIISKIEGIKIINHPYNKGYGASIKSGAAASEMDWILAFDSDGQHRVEDIKRLIDAGQNYDMVVGARQTYKGPLIRQPGKKALHWVAEYLVEQKIPDLNSGLRLVKKDLYLKYRHLLPNGFSWTTTITLAFFKDCLNVNYVPIEINKRQGGKSTVKVSDAGKTLMLILRIIMLFSPLKIFLPASLVLFTLSLIEMVISAISFNVSKSAVVLFLSTILIFFFGLLADQISAIRREIK</sequence>
<keyword evidence="1" id="KW-1133">Transmembrane helix</keyword>
<dbReference type="PANTHER" id="PTHR48090">
    <property type="entry name" value="UNDECAPRENYL-PHOSPHATE 4-DEOXY-4-FORMAMIDO-L-ARABINOSE TRANSFERASE-RELATED"/>
    <property type="match status" value="1"/>
</dbReference>
<dbReference type="InterPro" id="IPR001173">
    <property type="entry name" value="Glyco_trans_2-like"/>
</dbReference>
<evidence type="ECO:0000256" key="1">
    <source>
        <dbReference type="SAM" id="Phobius"/>
    </source>
</evidence>
<reference evidence="3 4" key="1">
    <citation type="journal article" date="2016" name="Nat. Commun.">
        <title>Thousands of microbial genomes shed light on interconnected biogeochemical processes in an aquifer system.</title>
        <authorList>
            <person name="Anantharaman K."/>
            <person name="Brown C.T."/>
            <person name="Hug L.A."/>
            <person name="Sharon I."/>
            <person name="Castelle C.J."/>
            <person name="Probst A.J."/>
            <person name="Thomas B.C."/>
            <person name="Singh A."/>
            <person name="Wilkins M.J."/>
            <person name="Karaoz U."/>
            <person name="Brodie E.L."/>
            <person name="Williams K.H."/>
            <person name="Hubbard S.S."/>
            <person name="Banfield J.F."/>
        </authorList>
    </citation>
    <scope>NUCLEOTIDE SEQUENCE [LARGE SCALE GENOMIC DNA]</scope>
</reference>